<name>H8Z7U6_9GAMM</name>
<reference evidence="2 3" key="2">
    <citation type="submission" date="2011-11" db="EMBL/GenBank/DDBJ databases">
        <authorList>
            <consortium name="US DOE Joint Genome Institute"/>
            <person name="Lucas S."/>
            <person name="Han J."/>
            <person name="Lapidus A."/>
            <person name="Cheng J.-F."/>
            <person name="Goodwin L."/>
            <person name="Pitluck S."/>
            <person name="Peters L."/>
            <person name="Ovchinnikova G."/>
            <person name="Zhang X."/>
            <person name="Detter J.C."/>
            <person name="Han C."/>
            <person name="Tapia R."/>
            <person name="Land M."/>
            <person name="Hauser L."/>
            <person name="Kyrpides N."/>
            <person name="Ivanova N."/>
            <person name="Pagani I."/>
            <person name="Vogl K."/>
            <person name="Liu Z."/>
            <person name="Overmann J."/>
            <person name="Frigaard N.-U."/>
            <person name="Bryant D."/>
            <person name="Woyke T."/>
        </authorList>
    </citation>
    <scope>NUCLEOTIDE SEQUENCE [LARGE SCALE GENOMIC DNA]</scope>
    <source>
        <strain evidence="2 3">970</strain>
    </source>
</reference>
<feature type="transmembrane region" description="Helical" evidence="1">
    <location>
        <begin position="136"/>
        <end position="158"/>
    </location>
</feature>
<keyword evidence="1" id="KW-0812">Transmembrane</keyword>
<dbReference type="OrthoDB" id="1034332at2"/>
<dbReference type="HOGENOM" id="CLU_091604_0_0_6"/>
<feature type="transmembrane region" description="Helical" evidence="1">
    <location>
        <begin position="193"/>
        <end position="210"/>
    </location>
</feature>
<gene>
    <name evidence="2" type="ORF">Thi970DRAFT_04638</name>
</gene>
<keyword evidence="1" id="KW-0472">Membrane</keyword>
<evidence type="ECO:0000313" key="3">
    <source>
        <dbReference type="Proteomes" id="UP000002964"/>
    </source>
</evidence>
<dbReference type="Gene3D" id="1.20.120.1760">
    <property type="match status" value="1"/>
</dbReference>
<protein>
    <submittedName>
        <fullName evidence="2">Phosphatidylglycerophosphate synthase</fullName>
    </submittedName>
</protein>
<accession>H8Z7U6</accession>
<evidence type="ECO:0000313" key="2">
    <source>
        <dbReference type="EMBL" id="EIC20958.1"/>
    </source>
</evidence>
<organism evidence="2 3">
    <name type="scientific">Thiorhodovibrio frisius</name>
    <dbReference type="NCBI Taxonomy" id="631362"/>
    <lineage>
        <taxon>Bacteria</taxon>
        <taxon>Pseudomonadati</taxon>
        <taxon>Pseudomonadota</taxon>
        <taxon>Gammaproteobacteria</taxon>
        <taxon>Chromatiales</taxon>
        <taxon>Chromatiaceae</taxon>
        <taxon>Thiorhodovibrio</taxon>
    </lineage>
</organism>
<dbReference type="Proteomes" id="UP000002964">
    <property type="component" value="Unassembled WGS sequence"/>
</dbReference>
<dbReference type="AlphaFoldDB" id="H8Z7U6"/>
<evidence type="ECO:0000256" key="1">
    <source>
        <dbReference type="SAM" id="Phobius"/>
    </source>
</evidence>
<proteinExistence type="predicted"/>
<dbReference type="EMBL" id="JH603170">
    <property type="protein sequence ID" value="EIC20958.1"/>
    <property type="molecule type" value="Genomic_DNA"/>
</dbReference>
<dbReference type="InterPro" id="IPR043130">
    <property type="entry name" value="CDP-OH_PTrfase_TM_dom"/>
</dbReference>
<feature type="transmembrane region" description="Helical" evidence="1">
    <location>
        <begin position="170"/>
        <end position="187"/>
    </location>
</feature>
<feature type="transmembrane region" description="Helical" evidence="1">
    <location>
        <begin position="42"/>
        <end position="63"/>
    </location>
</feature>
<feature type="transmembrane region" description="Helical" evidence="1">
    <location>
        <begin position="69"/>
        <end position="92"/>
    </location>
</feature>
<reference evidence="3" key="1">
    <citation type="submission" date="2011-06" db="EMBL/GenBank/DDBJ databases">
        <authorList>
            <consortium name="US DOE Joint Genome Institute (JGI-PGF)"/>
            <person name="Lucas S."/>
            <person name="Han J."/>
            <person name="Lapidus A."/>
            <person name="Cheng J.-F."/>
            <person name="Goodwin L."/>
            <person name="Pitluck S."/>
            <person name="Peters L."/>
            <person name="Land M.L."/>
            <person name="Hauser L."/>
            <person name="Vogl K."/>
            <person name="Liu Z."/>
            <person name="Overmann J."/>
            <person name="Frigaard N.-U."/>
            <person name="Bryant D.A."/>
            <person name="Woyke T.J."/>
        </authorList>
    </citation>
    <scope>NUCLEOTIDE SEQUENCE [LARGE SCALE GENOMIC DNA]</scope>
    <source>
        <strain evidence="3">970</strain>
    </source>
</reference>
<keyword evidence="3" id="KW-1185">Reference proteome</keyword>
<keyword evidence="1" id="KW-1133">Transmembrane helix</keyword>
<sequence>MPSVPSTPSAPSARRPLKTRDAKWARALARLLARQQVSPNGISLLSLLFAGLGAIAMLAVPAVEPATQILLLLLAAGCIQLRLLCNLLDGMVAVEGGLGSRAGEVYNDLPDRLADPLLIVPAGYACGLPWGPELAWTAGCLALLTAYLRMLGGACGLAQDFRGPMAKPHRMASMAVGLLVAAIMVPLDLYGPALMVTLALVALGAAWTALRRTRAIVAALESR</sequence>
<dbReference type="RefSeq" id="WP_009151361.1">
    <property type="nucleotide sequence ID" value="NZ_CP121471.1"/>
</dbReference>
<dbReference type="STRING" id="631362.Thi970DRAFT_04638"/>
<dbReference type="eggNOG" id="COG0558">
    <property type="taxonomic scope" value="Bacteria"/>
</dbReference>